<feature type="transmembrane region" description="Helical" evidence="1">
    <location>
        <begin position="61"/>
        <end position="83"/>
    </location>
</feature>
<keyword evidence="1" id="KW-1133">Transmembrane helix</keyword>
<keyword evidence="3" id="KW-1185">Reference proteome</keyword>
<feature type="transmembrane region" description="Helical" evidence="1">
    <location>
        <begin position="33"/>
        <end position="54"/>
    </location>
</feature>
<organism evidence="2 3">
    <name type="scientific">Halobium palmae</name>
    <dbReference type="NCBI Taxonomy" id="1776492"/>
    <lineage>
        <taxon>Archaea</taxon>
        <taxon>Methanobacteriati</taxon>
        <taxon>Methanobacteriota</taxon>
        <taxon>Stenosarchaea group</taxon>
        <taxon>Halobacteria</taxon>
        <taxon>Halobacteriales</taxon>
        <taxon>Haloferacaceae</taxon>
        <taxon>Halobium</taxon>
    </lineage>
</organism>
<sequence>MSIEPSRPAGSGIPVSRIGYDRALRERERDLQYLLWLSPLPSLVGVGLFALTYLRRVGSIRFVGIPLLVFSGTWALAFAVGLADGGLPAGLPFVELLAVSLIAMGSLLTVGSTTPNSRTPAGG</sequence>
<feature type="transmembrane region" description="Helical" evidence="1">
    <location>
        <begin position="89"/>
        <end position="110"/>
    </location>
</feature>
<protein>
    <submittedName>
        <fullName evidence="2">Uncharacterized protein</fullName>
    </submittedName>
</protein>
<evidence type="ECO:0000313" key="2">
    <source>
        <dbReference type="EMBL" id="MFC6723892.1"/>
    </source>
</evidence>
<proteinExistence type="predicted"/>
<keyword evidence="1" id="KW-0472">Membrane</keyword>
<dbReference type="AlphaFoldDB" id="A0ABD5RYP8"/>
<gene>
    <name evidence="2" type="ORF">ACFQE1_05795</name>
</gene>
<comment type="caution">
    <text evidence="2">The sequence shown here is derived from an EMBL/GenBank/DDBJ whole genome shotgun (WGS) entry which is preliminary data.</text>
</comment>
<evidence type="ECO:0000256" key="1">
    <source>
        <dbReference type="SAM" id="Phobius"/>
    </source>
</evidence>
<name>A0ABD5RYP8_9EURY</name>
<dbReference type="Proteomes" id="UP001596328">
    <property type="component" value="Unassembled WGS sequence"/>
</dbReference>
<dbReference type="EMBL" id="JBHSWU010000064">
    <property type="protein sequence ID" value="MFC6723892.1"/>
    <property type="molecule type" value="Genomic_DNA"/>
</dbReference>
<keyword evidence="1" id="KW-0812">Transmembrane</keyword>
<accession>A0ABD5RYP8</accession>
<evidence type="ECO:0000313" key="3">
    <source>
        <dbReference type="Proteomes" id="UP001596328"/>
    </source>
</evidence>
<reference evidence="2 3" key="1">
    <citation type="journal article" date="2019" name="Int. J. Syst. Evol. Microbiol.">
        <title>The Global Catalogue of Microorganisms (GCM) 10K type strain sequencing project: providing services to taxonomists for standard genome sequencing and annotation.</title>
        <authorList>
            <consortium name="The Broad Institute Genomics Platform"/>
            <consortium name="The Broad Institute Genome Sequencing Center for Infectious Disease"/>
            <person name="Wu L."/>
            <person name="Ma J."/>
        </authorList>
    </citation>
    <scope>NUCLEOTIDE SEQUENCE [LARGE SCALE GENOMIC DNA]</scope>
    <source>
        <strain evidence="2 3">NBRC 111368</strain>
    </source>
</reference>